<feature type="binding site" evidence="2">
    <location>
        <position position="203"/>
    </location>
    <ligand>
        <name>Mg(2+)</name>
        <dbReference type="ChEBI" id="CHEBI:18420"/>
    </ligand>
</feature>
<dbReference type="EC" id="2.5.1.-" evidence="2"/>
<evidence type="ECO:0000256" key="1">
    <source>
        <dbReference type="ARBA" id="ARBA00022679"/>
    </source>
</evidence>
<reference evidence="3 4" key="1">
    <citation type="submission" date="2019-10" db="EMBL/GenBank/DDBJ databases">
        <title>A soil myxobacterium in the family Polyangiaceae.</title>
        <authorList>
            <person name="Li Y."/>
            <person name="Wang J."/>
        </authorList>
    </citation>
    <scope>NUCLEOTIDE SEQUENCE [LARGE SCALE GENOMIC DNA]</scope>
    <source>
        <strain evidence="3 4">DSM 14734</strain>
    </source>
</reference>
<dbReference type="GO" id="GO:0045547">
    <property type="term" value="F:ditrans,polycis-polyprenyl diphosphate synthase [(2E,6E)-farnesyl diphosphate specific] activity"/>
    <property type="evidence" value="ECO:0007669"/>
    <property type="project" value="TreeGrafter"/>
</dbReference>
<evidence type="ECO:0000313" key="4">
    <source>
        <dbReference type="Proteomes" id="UP000440224"/>
    </source>
</evidence>
<keyword evidence="2" id="KW-0479">Metal-binding</keyword>
<dbReference type="GO" id="GO:0000287">
    <property type="term" value="F:magnesium ion binding"/>
    <property type="evidence" value="ECO:0007669"/>
    <property type="project" value="UniProtKB-UniRule"/>
</dbReference>
<dbReference type="EMBL" id="WJIE01000008">
    <property type="protein sequence ID" value="MRG95456.1"/>
    <property type="molecule type" value="Genomic_DNA"/>
</dbReference>
<feature type="active site" description="Proton acceptor" evidence="2">
    <location>
        <position position="63"/>
    </location>
</feature>
<feature type="binding site" evidence="2">
    <location>
        <begin position="190"/>
        <end position="192"/>
    </location>
    <ligand>
        <name>substrate</name>
    </ligand>
</feature>
<feature type="active site" evidence="2">
    <location>
        <position position="15"/>
    </location>
</feature>
<comment type="function">
    <text evidence="2">Catalyzes the condensation of isopentenyl diphosphate (IPP) with allylic pyrophosphates generating different type of terpenoids.</text>
</comment>
<keyword evidence="4" id="KW-1185">Reference proteome</keyword>
<evidence type="ECO:0000313" key="3">
    <source>
        <dbReference type="EMBL" id="MRG95456.1"/>
    </source>
</evidence>
<feature type="binding site" evidence="2">
    <location>
        <position position="66"/>
    </location>
    <ligand>
        <name>substrate</name>
    </ligand>
</feature>
<keyword evidence="1 2" id="KW-0808">Transferase</keyword>
<comment type="caution">
    <text evidence="2">Lacks conserved residue(s) required for the propagation of feature annotation.</text>
</comment>
<gene>
    <name evidence="3" type="primary">uppS</name>
    <name evidence="3" type="ORF">GF068_26580</name>
</gene>
<evidence type="ECO:0000256" key="2">
    <source>
        <dbReference type="HAMAP-Rule" id="MF_01139"/>
    </source>
</evidence>
<dbReference type="HAMAP" id="MF_01139">
    <property type="entry name" value="ISPT"/>
    <property type="match status" value="1"/>
</dbReference>
<feature type="binding site" evidence="2">
    <location>
        <position position="32"/>
    </location>
    <ligand>
        <name>substrate</name>
    </ligand>
</feature>
<dbReference type="RefSeq" id="WP_153822282.1">
    <property type="nucleotide sequence ID" value="NZ_WJIE01000008.1"/>
</dbReference>
<dbReference type="OrthoDB" id="4191603at2"/>
<feature type="binding site" evidence="2">
    <location>
        <position position="64"/>
    </location>
    <ligand>
        <name>substrate</name>
    </ligand>
</feature>
<dbReference type="CDD" id="cd00475">
    <property type="entry name" value="Cis_IPPS"/>
    <property type="match status" value="1"/>
</dbReference>
<protein>
    <recommendedName>
        <fullName evidence="2">Isoprenyl transferase</fullName>
        <ecNumber evidence="2">2.5.1.-</ecNumber>
    </recommendedName>
</protein>
<feature type="binding site" evidence="2">
    <location>
        <position position="20"/>
    </location>
    <ligand>
        <name>substrate</name>
    </ligand>
</feature>
<organism evidence="3 4">
    <name type="scientific">Polyangium spumosum</name>
    <dbReference type="NCBI Taxonomy" id="889282"/>
    <lineage>
        <taxon>Bacteria</taxon>
        <taxon>Pseudomonadati</taxon>
        <taxon>Myxococcota</taxon>
        <taxon>Polyangia</taxon>
        <taxon>Polyangiales</taxon>
        <taxon>Polyangiaceae</taxon>
        <taxon>Polyangium</taxon>
    </lineage>
</organism>
<feature type="binding site" evidence="2">
    <location>
        <begin position="16"/>
        <end position="19"/>
    </location>
    <ligand>
        <name>substrate</name>
    </ligand>
</feature>
<keyword evidence="2" id="KW-0460">Magnesium</keyword>
<dbReference type="InterPro" id="IPR036424">
    <property type="entry name" value="UPP_synth-like_sf"/>
</dbReference>
<sequence length="252" mass="27882">MNERTLPRHIAIILDGNGRWATSRGLPRTKGHESGVHKVRLAARACHERKIPVLTVYAFSAANWSRPAEEVDNLMRICREFAEDAHDELVSRGVRVVVVGDIDDEVPTATRKATERLIADTAGGTSMTLALALNYGGRRDMVNAMRAVAAQARAGLLLPEDIDPVSVRRFLSTSELPDADLVIRTGGEQRLSDFLPFEAAFAELFFTETLWPDFSEATLDDALAFYARRQRRFGRTDEQVGRTATTAEIGSI</sequence>
<dbReference type="GO" id="GO:0016094">
    <property type="term" value="P:polyprenol biosynthetic process"/>
    <property type="evidence" value="ECO:0007669"/>
    <property type="project" value="TreeGrafter"/>
</dbReference>
<dbReference type="PANTHER" id="PTHR10291:SF0">
    <property type="entry name" value="DEHYDRODOLICHYL DIPHOSPHATE SYNTHASE 2"/>
    <property type="match status" value="1"/>
</dbReference>
<dbReference type="PANTHER" id="PTHR10291">
    <property type="entry name" value="DEHYDRODOLICHYL DIPHOSPHATE SYNTHASE FAMILY MEMBER"/>
    <property type="match status" value="1"/>
</dbReference>
<comment type="subunit">
    <text evidence="2">Homodimer.</text>
</comment>
<dbReference type="Pfam" id="PF01255">
    <property type="entry name" value="Prenyltransf"/>
    <property type="match status" value="1"/>
</dbReference>
<comment type="caution">
    <text evidence="3">The sequence shown here is derived from an EMBL/GenBank/DDBJ whole genome shotgun (WGS) entry which is preliminary data.</text>
</comment>
<comment type="cofactor">
    <cofactor evidence="2">
        <name>Mg(2+)</name>
        <dbReference type="ChEBI" id="CHEBI:18420"/>
    </cofactor>
    <text evidence="2">Binds 2 magnesium ions per subunit.</text>
</comment>
<accession>A0A6N7PX80</accession>
<feature type="binding site" evidence="2">
    <location>
        <position position="15"/>
    </location>
    <ligand>
        <name>Mg(2+)</name>
        <dbReference type="ChEBI" id="CHEBI:18420"/>
    </ligand>
</feature>
<dbReference type="SUPFAM" id="SSF64005">
    <property type="entry name" value="Undecaprenyl diphosphate synthase"/>
    <property type="match status" value="1"/>
</dbReference>
<proteinExistence type="inferred from homology"/>
<comment type="similarity">
    <text evidence="2">Belongs to the UPP synthase family.</text>
</comment>
<feature type="binding site" evidence="2">
    <location>
        <position position="28"/>
    </location>
    <ligand>
        <name>substrate</name>
    </ligand>
</feature>
<feature type="binding site" evidence="2">
    <location>
        <position position="184"/>
    </location>
    <ligand>
        <name>substrate</name>
    </ligand>
</feature>
<dbReference type="Proteomes" id="UP000440224">
    <property type="component" value="Unassembled WGS sequence"/>
</dbReference>
<dbReference type="AlphaFoldDB" id="A0A6N7PX80"/>
<dbReference type="Gene3D" id="3.40.1180.10">
    <property type="entry name" value="Decaprenyl diphosphate synthase-like"/>
    <property type="match status" value="1"/>
</dbReference>
<dbReference type="InterPro" id="IPR001441">
    <property type="entry name" value="UPP_synth-like"/>
</dbReference>
<dbReference type="NCBIfam" id="TIGR00055">
    <property type="entry name" value="uppS"/>
    <property type="match status" value="1"/>
</dbReference>
<name>A0A6N7PX80_9BACT</name>